<reference evidence="1 2" key="1">
    <citation type="submission" date="2017-07" db="EMBL/GenBank/DDBJ databases">
        <title>Phylogenetic study on the rhizospheric bacterium Ochrobactrum sp. A44.</title>
        <authorList>
            <person name="Krzyzanowska D.M."/>
            <person name="Ossowicki A."/>
            <person name="Rajewska M."/>
            <person name="Maciag T."/>
            <person name="Kaczynski Z."/>
            <person name="Czerwicka M."/>
            <person name="Jafra S."/>
        </authorList>
    </citation>
    <scope>NUCLEOTIDE SEQUENCE [LARGE SCALE GENOMIC DNA]</scope>
    <source>
        <strain evidence="1 2">CCUG 30717</strain>
    </source>
</reference>
<evidence type="ECO:0000313" key="2">
    <source>
        <dbReference type="Proteomes" id="UP000216188"/>
    </source>
</evidence>
<name>A0A256GDI6_9HYPH</name>
<accession>A0A256GDI6</accession>
<dbReference type="STRING" id="419475.A8A54_03820"/>
<protein>
    <submittedName>
        <fullName evidence="1">Uncharacterized protein</fullName>
    </submittedName>
</protein>
<sequence>MFTETWGFLQIQFISVSDFGYGVRKSWLSRTGAQRTQGT</sequence>
<proteinExistence type="predicted"/>
<dbReference type="AlphaFoldDB" id="A0A256GDI6"/>
<keyword evidence="2" id="KW-1185">Reference proteome</keyword>
<gene>
    <name evidence="1" type="ORF">CEV34_2834</name>
</gene>
<comment type="caution">
    <text evidence="1">The sequence shown here is derived from an EMBL/GenBank/DDBJ whole genome shotgun (WGS) entry which is preliminary data.</text>
</comment>
<dbReference type="EMBL" id="NNRM01000022">
    <property type="protein sequence ID" value="OYR25187.1"/>
    <property type="molecule type" value="Genomic_DNA"/>
</dbReference>
<dbReference type="Proteomes" id="UP000216188">
    <property type="component" value="Unassembled WGS sequence"/>
</dbReference>
<organism evidence="1 2">
    <name type="scientific">Brucella pseudogrignonensis</name>
    <dbReference type="NCBI Taxonomy" id="419475"/>
    <lineage>
        <taxon>Bacteria</taxon>
        <taxon>Pseudomonadati</taxon>
        <taxon>Pseudomonadota</taxon>
        <taxon>Alphaproteobacteria</taxon>
        <taxon>Hyphomicrobiales</taxon>
        <taxon>Brucellaceae</taxon>
        <taxon>Brucella/Ochrobactrum group</taxon>
        <taxon>Brucella</taxon>
    </lineage>
</organism>
<evidence type="ECO:0000313" key="1">
    <source>
        <dbReference type="EMBL" id="OYR25187.1"/>
    </source>
</evidence>